<feature type="domain" description="RNA polymerase sigma-70 region 2" evidence="2">
    <location>
        <begin position="11"/>
        <end position="73"/>
    </location>
</feature>
<dbReference type="AlphaFoldDB" id="A0A3M0M4Z6"/>
<evidence type="ECO:0000313" key="5">
    <source>
        <dbReference type="Proteomes" id="UP000273516"/>
    </source>
</evidence>
<comment type="caution">
    <text evidence="4">The sequence shown here is derived from an EMBL/GenBank/DDBJ whole genome shotgun (WGS) entry which is preliminary data.</text>
</comment>
<dbReference type="PANTHER" id="PTHR30173:SF43">
    <property type="entry name" value="ECF RNA POLYMERASE SIGMA FACTOR SIGI-RELATED"/>
    <property type="match status" value="1"/>
</dbReference>
<dbReference type="InterPro" id="IPR032710">
    <property type="entry name" value="NTF2-like_dom_sf"/>
</dbReference>
<dbReference type="Gene3D" id="1.10.1740.10">
    <property type="match status" value="1"/>
</dbReference>
<dbReference type="GO" id="GO:0003677">
    <property type="term" value="F:DNA binding"/>
    <property type="evidence" value="ECO:0007669"/>
    <property type="project" value="InterPro"/>
</dbReference>
<dbReference type="NCBIfam" id="NF007214">
    <property type="entry name" value="PRK09636.1"/>
    <property type="match status" value="1"/>
</dbReference>
<dbReference type="SUPFAM" id="SSF54427">
    <property type="entry name" value="NTF2-like"/>
    <property type="match status" value="1"/>
</dbReference>
<dbReference type="RefSeq" id="WP_122113682.1">
    <property type="nucleotide sequence ID" value="NZ_QOKZ01000008.1"/>
</dbReference>
<dbReference type="OrthoDB" id="9794372at2"/>
<reference evidence="4 5" key="1">
    <citation type="submission" date="2018-07" db="EMBL/GenBank/DDBJ databases">
        <authorList>
            <person name="Zhang Y."/>
            <person name="Wang L."/>
            <person name="Ma S."/>
        </authorList>
    </citation>
    <scope>NUCLEOTIDE SEQUENCE [LARGE SCALE GENOMIC DNA]</scope>
    <source>
        <strain evidence="4 5">4-2</strain>
    </source>
</reference>
<dbReference type="InterPro" id="IPR013324">
    <property type="entry name" value="RNA_pol_sigma_r3/r4-like"/>
</dbReference>
<evidence type="ECO:0000313" key="4">
    <source>
        <dbReference type="EMBL" id="RMC32872.1"/>
    </source>
</evidence>
<dbReference type="Gene3D" id="1.10.10.10">
    <property type="entry name" value="Winged helix-like DNA-binding domain superfamily/Winged helix DNA-binding domain"/>
    <property type="match status" value="1"/>
</dbReference>
<dbReference type="GO" id="GO:0016987">
    <property type="term" value="F:sigma factor activity"/>
    <property type="evidence" value="ECO:0007669"/>
    <property type="project" value="InterPro"/>
</dbReference>
<dbReference type="InterPro" id="IPR007627">
    <property type="entry name" value="RNA_pol_sigma70_r2"/>
</dbReference>
<dbReference type="Pfam" id="PF08281">
    <property type="entry name" value="Sigma70_r4_2"/>
    <property type="match status" value="1"/>
</dbReference>
<dbReference type="InterPro" id="IPR052704">
    <property type="entry name" value="ECF_Sigma-70_Domain"/>
</dbReference>
<name>A0A3M0M4Z6_9RHOB</name>
<evidence type="ECO:0000256" key="1">
    <source>
        <dbReference type="ARBA" id="ARBA00011344"/>
    </source>
</evidence>
<dbReference type="SUPFAM" id="SSF88946">
    <property type="entry name" value="Sigma2 domain of RNA polymerase sigma factors"/>
    <property type="match status" value="1"/>
</dbReference>
<organism evidence="4 5">
    <name type="scientific">Paracoccus alkanivorans</name>
    <dbReference type="NCBI Taxonomy" id="2116655"/>
    <lineage>
        <taxon>Bacteria</taxon>
        <taxon>Pseudomonadati</taxon>
        <taxon>Pseudomonadota</taxon>
        <taxon>Alphaproteobacteria</taxon>
        <taxon>Rhodobacterales</taxon>
        <taxon>Paracoccaceae</taxon>
        <taxon>Paracoccus</taxon>
    </lineage>
</organism>
<feature type="domain" description="RNA polymerase sigma factor 70 region 4 type 2" evidence="3">
    <location>
        <begin position="109"/>
        <end position="160"/>
    </location>
</feature>
<dbReference type="Pfam" id="PF04542">
    <property type="entry name" value="Sigma70_r2"/>
    <property type="match status" value="1"/>
</dbReference>
<proteinExistence type="predicted"/>
<dbReference type="InterPro" id="IPR013249">
    <property type="entry name" value="RNA_pol_sigma70_r4_t2"/>
</dbReference>
<dbReference type="Gene3D" id="3.10.450.50">
    <property type="match status" value="1"/>
</dbReference>
<dbReference type="GO" id="GO:0006352">
    <property type="term" value="P:DNA-templated transcription initiation"/>
    <property type="evidence" value="ECO:0007669"/>
    <property type="project" value="InterPro"/>
</dbReference>
<accession>A0A3M0M4Z6</accession>
<dbReference type="Proteomes" id="UP000273516">
    <property type="component" value="Unassembled WGS sequence"/>
</dbReference>
<dbReference type="SUPFAM" id="SSF88659">
    <property type="entry name" value="Sigma3 and sigma4 domains of RNA polymerase sigma factors"/>
    <property type="match status" value="1"/>
</dbReference>
<evidence type="ECO:0000259" key="2">
    <source>
        <dbReference type="Pfam" id="PF04542"/>
    </source>
</evidence>
<dbReference type="PANTHER" id="PTHR30173">
    <property type="entry name" value="SIGMA 19 FACTOR"/>
    <property type="match status" value="1"/>
</dbReference>
<protein>
    <submittedName>
        <fullName evidence="4">RNA polymerase sigma factor SigJ</fullName>
    </submittedName>
</protein>
<dbReference type="InterPro" id="IPR036388">
    <property type="entry name" value="WH-like_DNA-bd_sf"/>
</dbReference>
<sequence>MGTDPHLAIFQGERRRLAGLAYRMTGSVAESEDILQQAWIIWSRQDPDIIDSPGKWLGTMVTRLCLDFLKSAYRHRETYIGAWLPEPLLQGEVTDAEQDWIVTEDVSIALILTLDKLTPEMRAAFILRDAFDFSFDEIASVVGRSPENCRQLVSRARRRIAGADIPAQVPTQEARQMTQAFWQASRHGDMQALLDLFAGEIEIHTDGGGKVPAAMNVLKGRERAARFFAGLARKGLIIPQPCPPLRRINGAPGIVSTEAGNIVQTTAFAIRNGRIAAIWITRNPDKLRHLRGHPAMS</sequence>
<evidence type="ECO:0000259" key="3">
    <source>
        <dbReference type="Pfam" id="PF08281"/>
    </source>
</evidence>
<comment type="subunit">
    <text evidence="1">Interacts transiently with the RNA polymerase catalytic core formed by RpoA, RpoB, RpoC and RpoZ (2 alpha, 1 beta, 1 beta' and 1 omega subunit) to form the RNA polymerase holoenzyme that can initiate transcription.</text>
</comment>
<dbReference type="CDD" id="cd06171">
    <property type="entry name" value="Sigma70_r4"/>
    <property type="match status" value="1"/>
</dbReference>
<dbReference type="EMBL" id="QOKZ01000008">
    <property type="protein sequence ID" value="RMC32872.1"/>
    <property type="molecule type" value="Genomic_DNA"/>
</dbReference>
<keyword evidence="5" id="KW-1185">Reference proteome</keyword>
<dbReference type="InterPro" id="IPR013325">
    <property type="entry name" value="RNA_pol_sigma_r2"/>
</dbReference>
<gene>
    <name evidence="4" type="ORF">C9E81_17680</name>
</gene>